<dbReference type="RefSeq" id="WP_106649405.1">
    <property type="nucleotide sequence ID" value="NZ_JAMTCC010000011.1"/>
</dbReference>
<keyword evidence="1" id="KW-0175">Coiled coil</keyword>
<name>A0A9X3AY94_9GAMM</name>
<reference evidence="2" key="1">
    <citation type="journal article" date="2023" name="Int. J. Syst. Evol. Microbiol.">
        <title>&lt;i&gt;Shewanella septentrionalis&lt;/i&gt; sp. nov. and &lt;i&gt;Shewanella holmiensis&lt;/i&gt; sp. nov., isolated from Baltic Sea water and sediments.</title>
        <authorList>
            <person name="Martin-Rodriguez A.J."/>
            <person name="Thorell K."/>
            <person name="Joffre E."/>
            <person name="Jensie-Markopoulos S."/>
            <person name="Moore E.R.B."/>
            <person name="Sjoling A."/>
        </authorList>
    </citation>
    <scope>NUCLEOTIDE SEQUENCE</scope>
    <source>
        <strain evidence="2">SP1W3</strain>
    </source>
</reference>
<comment type="caution">
    <text evidence="2">The sequence shown here is derived from an EMBL/GenBank/DDBJ whole genome shotgun (WGS) entry which is preliminary data.</text>
</comment>
<dbReference type="Pfam" id="PF10973">
    <property type="entry name" value="DUF2799"/>
    <property type="match status" value="1"/>
</dbReference>
<gene>
    <name evidence="2" type="ORF">NE536_08105</name>
</gene>
<sequence length="182" mass="20716">MHYPSLFLALSVLSLTQCSSLSIEECANSDWFALGLADGNRGTSAGQLNQYQKDCREFNLSVDTAQWKQGYQQGLASYCLPENGYRVGLAGESYYGVCSNNAFVERYNQGHQQYLTNKRLAEIADRLNAIDREISSLDGKINNLTDKADLLKQKNSLLNEKNQLLDERSRLRRPDMRFELRF</sequence>
<feature type="coiled-coil region" evidence="1">
    <location>
        <begin position="127"/>
        <end position="168"/>
    </location>
</feature>
<evidence type="ECO:0000313" key="3">
    <source>
        <dbReference type="Proteomes" id="UP001155604"/>
    </source>
</evidence>
<accession>A0A9X3AY94</accession>
<keyword evidence="3" id="KW-1185">Reference proteome</keyword>
<dbReference type="Proteomes" id="UP001155604">
    <property type="component" value="Unassembled WGS sequence"/>
</dbReference>
<evidence type="ECO:0000313" key="2">
    <source>
        <dbReference type="EMBL" id="MCT7945335.1"/>
    </source>
</evidence>
<organism evidence="2 3">
    <name type="scientific">Shewanella septentrionalis</name>
    <dbReference type="NCBI Taxonomy" id="2952223"/>
    <lineage>
        <taxon>Bacteria</taxon>
        <taxon>Pseudomonadati</taxon>
        <taxon>Pseudomonadota</taxon>
        <taxon>Gammaproteobacteria</taxon>
        <taxon>Alteromonadales</taxon>
        <taxon>Shewanellaceae</taxon>
        <taxon>Shewanella</taxon>
    </lineage>
</organism>
<protein>
    <submittedName>
        <fullName evidence="2">DUF2799 domain-containing protein</fullName>
    </submittedName>
</protein>
<proteinExistence type="predicted"/>
<dbReference type="AlphaFoldDB" id="A0A9X3AY94"/>
<dbReference type="InterPro" id="IPR021242">
    <property type="entry name" value="DUF2799"/>
</dbReference>
<evidence type="ECO:0000256" key="1">
    <source>
        <dbReference type="SAM" id="Coils"/>
    </source>
</evidence>
<dbReference type="EMBL" id="JAMTCC010000011">
    <property type="protein sequence ID" value="MCT7945335.1"/>
    <property type="molecule type" value="Genomic_DNA"/>
</dbReference>